<gene>
    <name evidence="1" type="ORF">ANN_17544</name>
</gene>
<proteinExistence type="predicted"/>
<accession>A0ABQ8SVC6</accession>
<evidence type="ECO:0000313" key="2">
    <source>
        <dbReference type="Proteomes" id="UP001148838"/>
    </source>
</evidence>
<sequence>MTKAQEICMKAAELNFWRKCIRKTVMDRVKTEDIRMAVSRNTTIILPGMDTSREWKFIGYPGKFFNGSPGKEKKRTSWQNLDGWNEIGNDIQRSN</sequence>
<evidence type="ECO:0000313" key="1">
    <source>
        <dbReference type="EMBL" id="KAJ4437400.1"/>
    </source>
</evidence>
<keyword evidence="2" id="KW-1185">Reference proteome</keyword>
<organism evidence="1 2">
    <name type="scientific">Periplaneta americana</name>
    <name type="common">American cockroach</name>
    <name type="synonym">Blatta americana</name>
    <dbReference type="NCBI Taxonomy" id="6978"/>
    <lineage>
        <taxon>Eukaryota</taxon>
        <taxon>Metazoa</taxon>
        <taxon>Ecdysozoa</taxon>
        <taxon>Arthropoda</taxon>
        <taxon>Hexapoda</taxon>
        <taxon>Insecta</taxon>
        <taxon>Pterygota</taxon>
        <taxon>Neoptera</taxon>
        <taxon>Polyneoptera</taxon>
        <taxon>Dictyoptera</taxon>
        <taxon>Blattodea</taxon>
        <taxon>Blattoidea</taxon>
        <taxon>Blattidae</taxon>
        <taxon>Blattinae</taxon>
        <taxon>Periplaneta</taxon>
    </lineage>
</organism>
<reference evidence="1 2" key="1">
    <citation type="journal article" date="2022" name="Allergy">
        <title>Genome assembly and annotation of Periplaneta americana reveal a comprehensive cockroach allergen profile.</title>
        <authorList>
            <person name="Wang L."/>
            <person name="Xiong Q."/>
            <person name="Saelim N."/>
            <person name="Wang L."/>
            <person name="Nong W."/>
            <person name="Wan A.T."/>
            <person name="Shi M."/>
            <person name="Liu X."/>
            <person name="Cao Q."/>
            <person name="Hui J.H.L."/>
            <person name="Sookrung N."/>
            <person name="Leung T.F."/>
            <person name="Tungtrongchitr A."/>
            <person name="Tsui S.K.W."/>
        </authorList>
    </citation>
    <scope>NUCLEOTIDE SEQUENCE [LARGE SCALE GENOMIC DNA]</scope>
    <source>
        <strain evidence="1">PWHHKU_190912</strain>
    </source>
</reference>
<protein>
    <submittedName>
        <fullName evidence="1">Uncharacterized protein</fullName>
    </submittedName>
</protein>
<dbReference type="EMBL" id="JAJSOF020000021">
    <property type="protein sequence ID" value="KAJ4437400.1"/>
    <property type="molecule type" value="Genomic_DNA"/>
</dbReference>
<comment type="caution">
    <text evidence="1">The sequence shown here is derived from an EMBL/GenBank/DDBJ whole genome shotgun (WGS) entry which is preliminary data.</text>
</comment>
<name>A0ABQ8SVC6_PERAM</name>
<dbReference type="Proteomes" id="UP001148838">
    <property type="component" value="Unassembled WGS sequence"/>
</dbReference>